<reference evidence="1" key="1">
    <citation type="submission" date="2021-02" db="EMBL/GenBank/DDBJ databases">
        <authorList>
            <person name="Nowell W R."/>
        </authorList>
    </citation>
    <scope>NUCLEOTIDE SEQUENCE</scope>
</reference>
<sequence length="50" mass="5918">MQTTFKLDHPHVGSILVDHLIELHKGQGLDIWWRDNHMCPSEDEYCRMIA</sequence>
<accession>A0A820C7E1</accession>
<evidence type="ECO:0000313" key="1">
    <source>
        <dbReference type="EMBL" id="CAF4209428.1"/>
    </source>
</evidence>
<dbReference type="AlphaFoldDB" id="A0A820C7E1"/>
<proteinExistence type="predicted"/>
<dbReference type="Gene3D" id="1.10.600.10">
    <property type="entry name" value="Farnesyl Diphosphate Synthase"/>
    <property type="match status" value="1"/>
</dbReference>
<organism evidence="1 2">
    <name type="scientific">Adineta steineri</name>
    <dbReference type="NCBI Taxonomy" id="433720"/>
    <lineage>
        <taxon>Eukaryota</taxon>
        <taxon>Metazoa</taxon>
        <taxon>Spiralia</taxon>
        <taxon>Gnathifera</taxon>
        <taxon>Rotifera</taxon>
        <taxon>Eurotatoria</taxon>
        <taxon>Bdelloidea</taxon>
        <taxon>Adinetida</taxon>
        <taxon>Adinetidae</taxon>
        <taxon>Adineta</taxon>
    </lineage>
</organism>
<protein>
    <submittedName>
        <fullName evidence="1">Uncharacterized protein</fullName>
    </submittedName>
</protein>
<feature type="non-terminal residue" evidence="1">
    <location>
        <position position="1"/>
    </location>
</feature>
<gene>
    <name evidence="1" type="ORF">OXD698_LOCUS41283</name>
</gene>
<evidence type="ECO:0000313" key="2">
    <source>
        <dbReference type="Proteomes" id="UP000663844"/>
    </source>
</evidence>
<dbReference type="CDD" id="cd00385">
    <property type="entry name" value="Isoprenoid_Biosyn_C1"/>
    <property type="match status" value="1"/>
</dbReference>
<comment type="caution">
    <text evidence="1">The sequence shown here is derived from an EMBL/GenBank/DDBJ whole genome shotgun (WGS) entry which is preliminary data.</text>
</comment>
<dbReference type="InterPro" id="IPR008949">
    <property type="entry name" value="Isoprenoid_synthase_dom_sf"/>
</dbReference>
<dbReference type="SUPFAM" id="SSF48576">
    <property type="entry name" value="Terpenoid synthases"/>
    <property type="match status" value="1"/>
</dbReference>
<dbReference type="EMBL" id="CAJOAZ010009763">
    <property type="protein sequence ID" value="CAF4209428.1"/>
    <property type="molecule type" value="Genomic_DNA"/>
</dbReference>
<dbReference type="Proteomes" id="UP000663844">
    <property type="component" value="Unassembled WGS sequence"/>
</dbReference>
<name>A0A820C7E1_9BILA</name>